<comment type="similarity">
    <text evidence="2">Belongs to the CDP-alcohol phosphatidyltransferase class-I family.</text>
</comment>
<accession>A0A1B7JVX5</accession>
<dbReference type="Pfam" id="PF01066">
    <property type="entry name" value="CDP-OH_P_transf"/>
    <property type="match status" value="1"/>
</dbReference>
<keyword evidence="3" id="KW-0472">Membrane</keyword>
<dbReference type="RefSeq" id="WP_064546212.1">
    <property type="nucleotide sequence ID" value="NZ_LXEU01000052.1"/>
</dbReference>
<comment type="caution">
    <text evidence="4">The sequence shown here is derived from an EMBL/GenBank/DDBJ whole genome shotgun (WGS) entry which is preliminary data.</text>
</comment>
<evidence type="ECO:0000256" key="1">
    <source>
        <dbReference type="ARBA" id="ARBA00022679"/>
    </source>
</evidence>
<dbReference type="GO" id="GO:0016780">
    <property type="term" value="F:phosphotransferase activity, for other substituted phosphate groups"/>
    <property type="evidence" value="ECO:0007669"/>
    <property type="project" value="InterPro"/>
</dbReference>
<dbReference type="GO" id="GO:0008654">
    <property type="term" value="P:phospholipid biosynthetic process"/>
    <property type="evidence" value="ECO:0007669"/>
    <property type="project" value="InterPro"/>
</dbReference>
<organism evidence="4 5">
    <name type="scientific">Kluyvera georgiana ATCC 51603</name>
    <dbReference type="NCBI Taxonomy" id="1354264"/>
    <lineage>
        <taxon>Bacteria</taxon>
        <taxon>Pseudomonadati</taxon>
        <taxon>Pseudomonadota</taxon>
        <taxon>Gammaproteobacteria</taxon>
        <taxon>Enterobacterales</taxon>
        <taxon>Enterobacteriaceae</taxon>
        <taxon>Kluyvera</taxon>
    </lineage>
</organism>
<dbReference type="AlphaFoldDB" id="A0A1B7JVX5"/>
<feature type="transmembrane region" description="Helical" evidence="3">
    <location>
        <begin position="114"/>
        <end position="135"/>
    </location>
</feature>
<evidence type="ECO:0000256" key="2">
    <source>
        <dbReference type="RuleBase" id="RU003750"/>
    </source>
</evidence>
<name>A0A1B7JVX5_9ENTR</name>
<keyword evidence="3" id="KW-0812">Transmembrane</keyword>
<dbReference type="InterPro" id="IPR043130">
    <property type="entry name" value="CDP-OH_PTrfase_TM_dom"/>
</dbReference>
<dbReference type="EC" id="2.7.8.-" evidence="4"/>
<keyword evidence="5" id="KW-1185">Reference proteome</keyword>
<dbReference type="InterPro" id="IPR000462">
    <property type="entry name" value="CDP-OH_P_trans"/>
</dbReference>
<keyword evidence="3" id="KW-1133">Transmembrane helix</keyword>
<dbReference type="PATRIC" id="fig|1354264.4.peg.2859"/>
<dbReference type="EMBL" id="LXEU01000052">
    <property type="protein sequence ID" value="OAT52069.1"/>
    <property type="molecule type" value="Genomic_DNA"/>
</dbReference>
<evidence type="ECO:0000313" key="5">
    <source>
        <dbReference type="Proteomes" id="UP000078386"/>
    </source>
</evidence>
<evidence type="ECO:0000313" key="4">
    <source>
        <dbReference type="EMBL" id="OAT52069.1"/>
    </source>
</evidence>
<gene>
    <name evidence="4" type="ORF">M989_02738</name>
</gene>
<evidence type="ECO:0000256" key="3">
    <source>
        <dbReference type="SAM" id="Phobius"/>
    </source>
</evidence>
<dbReference type="GO" id="GO:0016020">
    <property type="term" value="C:membrane"/>
    <property type="evidence" value="ECO:0007669"/>
    <property type="project" value="InterPro"/>
</dbReference>
<reference evidence="4 5" key="1">
    <citation type="submission" date="2016-04" db="EMBL/GenBank/DDBJ databases">
        <title>ATOL: Assembling a taxonomically balanced genome-scale reconstruction of the evolutionary history of the Enterobacteriaceae.</title>
        <authorList>
            <person name="Plunkett G.III."/>
            <person name="Neeno-Eckwall E.C."/>
            <person name="Glasner J.D."/>
            <person name="Perna N.T."/>
        </authorList>
    </citation>
    <scope>NUCLEOTIDE SEQUENCE [LARGE SCALE GENOMIC DNA]</scope>
    <source>
        <strain evidence="4 5">ATCC 51603</strain>
    </source>
</reference>
<protein>
    <submittedName>
        <fullName evidence="4">Putative phosphatidylglycerophosphate synthase</fullName>
        <ecNumber evidence="4">2.7.8.-</ecNumber>
    </submittedName>
</protein>
<sequence length="210" mass="22889">MLDKHLHPRLKPWLNRAAQALDKPGVSADGITLVGFAIGVLALPFLALGWYGAALVAIIVNRLLDGLDGAMARRRGLTDAGGFLDIALDFLFYALVPFGFMLADPAANALAGGWLLFAFMGTGSSFLAFAALAAKHQIDNPGYAHKSFYYLGGLTEGTETILLFVLGCLFPAWFAWMAWIFGALCWLTTFNRVWGGYMTLKNLQRHENVD</sequence>
<dbReference type="Gene3D" id="1.20.120.1760">
    <property type="match status" value="1"/>
</dbReference>
<proteinExistence type="inferred from homology"/>
<feature type="transmembrane region" description="Helical" evidence="3">
    <location>
        <begin position="31"/>
        <end position="60"/>
    </location>
</feature>
<keyword evidence="1 2" id="KW-0808">Transferase</keyword>
<dbReference type="InterPro" id="IPR048254">
    <property type="entry name" value="CDP_ALCOHOL_P_TRANSF_CS"/>
</dbReference>
<feature type="transmembrane region" description="Helical" evidence="3">
    <location>
        <begin position="81"/>
        <end position="102"/>
    </location>
</feature>
<dbReference type="PROSITE" id="PS00379">
    <property type="entry name" value="CDP_ALCOHOL_P_TRANSF"/>
    <property type="match status" value="1"/>
</dbReference>
<feature type="transmembrane region" description="Helical" evidence="3">
    <location>
        <begin position="147"/>
        <end position="167"/>
    </location>
</feature>
<feature type="transmembrane region" description="Helical" evidence="3">
    <location>
        <begin position="173"/>
        <end position="194"/>
    </location>
</feature>
<dbReference type="Proteomes" id="UP000078386">
    <property type="component" value="Unassembled WGS sequence"/>
</dbReference>